<keyword evidence="6" id="KW-1185">Reference proteome</keyword>
<dbReference type="CDD" id="cd04181">
    <property type="entry name" value="NTP_transferase"/>
    <property type="match status" value="1"/>
</dbReference>
<evidence type="ECO:0000259" key="2">
    <source>
        <dbReference type="Pfam" id="PF00483"/>
    </source>
</evidence>
<dbReference type="Pfam" id="PF25087">
    <property type="entry name" value="GMPPB_C"/>
    <property type="match status" value="1"/>
</dbReference>
<dbReference type="Gene3D" id="3.90.550.10">
    <property type="entry name" value="Spore Coat Polysaccharide Biosynthesis Protein SpsA, Chain A"/>
    <property type="match status" value="1"/>
</dbReference>
<dbReference type="Gene3D" id="2.160.10.10">
    <property type="entry name" value="Hexapeptide repeat proteins"/>
    <property type="match status" value="1"/>
</dbReference>
<evidence type="ECO:0000313" key="7">
    <source>
        <dbReference type="Proteomes" id="UP000325030"/>
    </source>
</evidence>
<organism evidence="4 6">
    <name type="scientific">Sulfuracidifex tepidarius</name>
    <dbReference type="NCBI Taxonomy" id="1294262"/>
    <lineage>
        <taxon>Archaea</taxon>
        <taxon>Thermoproteota</taxon>
        <taxon>Thermoprotei</taxon>
        <taxon>Sulfolobales</taxon>
        <taxon>Sulfolobaceae</taxon>
        <taxon>Sulfuracidifex</taxon>
    </lineage>
</organism>
<dbReference type="Pfam" id="PF00483">
    <property type="entry name" value="NTP_transferase"/>
    <property type="match status" value="1"/>
</dbReference>
<dbReference type="Proteomes" id="UP000325030">
    <property type="component" value="Chromosome"/>
</dbReference>
<comment type="similarity">
    <text evidence="1">Belongs to the transferase hexapeptide repeat family.</text>
</comment>
<feature type="domain" description="Nucleotidyl transferase" evidence="2">
    <location>
        <begin position="12"/>
        <end position="261"/>
    </location>
</feature>
<dbReference type="SUPFAM" id="SSF53448">
    <property type="entry name" value="Nucleotide-diphospho-sugar transferases"/>
    <property type="match status" value="1"/>
</dbReference>
<accession>A0A510DV89</accession>
<dbReference type="InterPro" id="IPR056729">
    <property type="entry name" value="GMPPB_C"/>
</dbReference>
<evidence type="ECO:0000256" key="1">
    <source>
        <dbReference type="ARBA" id="ARBA00007274"/>
    </source>
</evidence>
<evidence type="ECO:0000313" key="5">
    <source>
        <dbReference type="EMBL" id="BBG26903.1"/>
    </source>
</evidence>
<dbReference type="AlphaFoldDB" id="A0A510DV89"/>
<sequence>MNWNLSDVKVVVPIGGEATRLRPLTIETSKATVRLLNRPLIEFPIAELASQGLKEFIFGVKGYINYKSLFDTFKEGVGFSARHRIKPRVHFKYQPRVDSVGNADSVRINMEYYRIEEPVLVIQGDNIFRMDVRKALEYHDEREAMMTIVLKKSDDVREFGVADLDKDMLIKRFVEKPKRPEDAPSNLINTGIYILSPEIRKVFRSNEMTEMLKQGKMDFGNDVIPFLIKKGYPVYGYVTDDLWFDVGTPDRYLDAMLTLLKELPDREIEGIRIDKEKRIFVQGTSPDSIRRRNVIRNKYRKGKISIEGNVLIGRHCQINEGTHIENSSIDNFTILGRGVKVIGSSVMDRVFIGDGAVIENSVIGRHVEIRSTQGKPVKVVNSVIGDDVVIMGGVELTGSKVYPHKIINEGSKMNDTVLT</sequence>
<reference evidence="7" key="1">
    <citation type="submission" date="2018-09" db="EMBL/GenBank/DDBJ databases">
        <title>Complete Genome Sequencing of Sulfolobus sp. JCM 16834.</title>
        <authorList>
            <person name="Kato S."/>
            <person name="Itoh T."/>
            <person name="Ohkuma M."/>
        </authorList>
    </citation>
    <scope>NUCLEOTIDE SEQUENCE [LARGE SCALE GENOMIC DNA]</scope>
    <source>
        <strain evidence="7">IC-007</strain>
    </source>
</reference>
<dbReference type="EMBL" id="AP018929">
    <property type="protein sequence ID" value="BBG24146.1"/>
    <property type="molecule type" value="Genomic_DNA"/>
</dbReference>
<evidence type="ECO:0000259" key="3">
    <source>
        <dbReference type="Pfam" id="PF25087"/>
    </source>
</evidence>
<dbReference type="EMBL" id="AP018930">
    <property type="protein sequence ID" value="BBG26903.1"/>
    <property type="molecule type" value="Genomic_DNA"/>
</dbReference>
<name>A0A510DV89_9CREN</name>
<dbReference type="KEGG" id="step:IC006_1449"/>
<accession>A0A510E309</accession>
<dbReference type="RefSeq" id="WP_054845152.1">
    <property type="nucleotide sequence ID" value="NZ_AP018929.1"/>
</dbReference>
<evidence type="ECO:0000313" key="4">
    <source>
        <dbReference type="EMBL" id="BBG24146.1"/>
    </source>
</evidence>
<protein>
    <submittedName>
        <fullName evidence="4">Bifunctional protein GlmU</fullName>
    </submittedName>
</protein>
<dbReference type="InterPro" id="IPR029044">
    <property type="entry name" value="Nucleotide-diphossugar_trans"/>
</dbReference>
<proteinExistence type="inferred from homology"/>
<dbReference type="InterPro" id="IPR050486">
    <property type="entry name" value="Mannose-1P_guanyltransferase"/>
</dbReference>
<dbReference type="PANTHER" id="PTHR22572">
    <property type="entry name" value="SUGAR-1-PHOSPHATE GUANYL TRANSFERASE"/>
    <property type="match status" value="1"/>
</dbReference>
<dbReference type="InterPro" id="IPR005835">
    <property type="entry name" value="NTP_transferase_dom"/>
</dbReference>
<evidence type="ECO:0000313" key="6">
    <source>
        <dbReference type="Proteomes" id="UP000322983"/>
    </source>
</evidence>
<reference evidence="4 6" key="2">
    <citation type="journal article" date="2020" name="Int. J. Syst. Evol. Microbiol.">
        <title>Sulfuracidifex tepidarius gen. nov., sp. nov. and transfer of Sulfolobus metallicus Huber and Stetter 1992 to the genus Sulfuracidifex as Sulfuracidifex metallicus comb. nov.</title>
        <authorList>
            <person name="Itoh T."/>
            <person name="Miura T."/>
            <person name="Sakai H.D."/>
            <person name="Kato S."/>
            <person name="Ohkuma M."/>
            <person name="Takashina T."/>
        </authorList>
    </citation>
    <scope>NUCLEOTIDE SEQUENCE [LARGE SCALE GENOMIC DNA]</scope>
    <source>
        <strain evidence="4 6">IC-006</strain>
        <strain evidence="5">IC-007</strain>
    </source>
</reference>
<dbReference type="Proteomes" id="UP000322983">
    <property type="component" value="Chromosome"/>
</dbReference>
<dbReference type="GeneID" id="41717764"/>
<gene>
    <name evidence="4" type="ORF">IC006_1449</name>
    <name evidence="5" type="ORF">IC007_1426</name>
</gene>
<feature type="domain" description="Mannose-1-phosphate guanyltransferase C-terminal" evidence="3">
    <location>
        <begin position="306"/>
        <end position="411"/>
    </location>
</feature>
<dbReference type="STRING" id="1294262.GCA_001316085_00606"/>